<dbReference type="PANTHER" id="PTHR31286:SF99">
    <property type="entry name" value="DUF4283 DOMAIN-CONTAINING PROTEIN"/>
    <property type="match status" value="1"/>
</dbReference>
<evidence type="ECO:0000256" key="1">
    <source>
        <dbReference type="PROSITE-ProRule" id="PRU00047"/>
    </source>
</evidence>
<dbReference type="PROSITE" id="PS50158">
    <property type="entry name" value="ZF_CCHC"/>
    <property type="match status" value="1"/>
</dbReference>
<keyword evidence="1" id="KW-0479">Metal-binding</keyword>
<feature type="compositionally biased region" description="Polar residues" evidence="2">
    <location>
        <begin position="257"/>
        <end position="268"/>
    </location>
</feature>
<reference evidence="4 5" key="1">
    <citation type="journal article" date="2018" name="Front. Plant Sci.">
        <title>Red Clover (Trifolium pratense) and Zigzag Clover (T. medium) - A Picture of Genomic Similarities and Differences.</title>
        <authorList>
            <person name="Dluhosova J."/>
            <person name="Istvanek J."/>
            <person name="Nedelnik J."/>
            <person name="Repkova J."/>
        </authorList>
    </citation>
    <scope>NUCLEOTIDE SEQUENCE [LARGE SCALE GENOMIC DNA]</scope>
    <source>
        <strain evidence="5">cv. 10/8</strain>
        <tissue evidence="4">Leaf</tissue>
    </source>
</reference>
<comment type="caution">
    <text evidence="4">The sequence shown here is derived from an EMBL/GenBank/DDBJ whole genome shotgun (WGS) entry which is preliminary data.</text>
</comment>
<proteinExistence type="predicted"/>
<dbReference type="AlphaFoldDB" id="A0A392N2G2"/>
<evidence type="ECO:0000256" key="2">
    <source>
        <dbReference type="SAM" id="MobiDB-lite"/>
    </source>
</evidence>
<dbReference type="Pfam" id="PF14111">
    <property type="entry name" value="DUF4283"/>
    <property type="match status" value="1"/>
</dbReference>
<dbReference type="InterPro" id="IPR040256">
    <property type="entry name" value="At4g02000-like"/>
</dbReference>
<sequence>MEIIDLENDYFLIRFEDWTDAVRVFEGGPWMILGHCLVVQRWHPEFFPREDELKRVAVWIRVPGLPIEYYDKNILWNIGNCIGRTVKIDSNTLKFKKGMEADFYVPERGKFARICVEVDLRKILRSKFVLNKRTYAVEYEGLNLVCFSCGRYGHRKEQCMVKEGDTNKGKENAVTMAQEKENNPVAQKSENFGPWMLVQRNGGRRRQQVRPAPENQRERINYEDNSMQNGSRFGALSNYEENPNNNDALIDDRFDHNNISNTPQPHHE</sequence>
<dbReference type="PANTHER" id="PTHR31286">
    <property type="entry name" value="GLYCINE-RICH CELL WALL STRUCTURAL PROTEIN 1.8-LIKE"/>
    <property type="match status" value="1"/>
</dbReference>
<protein>
    <recommendedName>
        <fullName evidence="3">CCHC-type domain-containing protein</fullName>
    </recommendedName>
</protein>
<feature type="domain" description="CCHC-type" evidence="3">
    <location>
        <begin position="146"/>
        <end position="159"/>
    </location>
</feature>
<dbReference type="EMBL" id="LXQA010026266">
    <property type="protein sequence ID" value="MCH94006.1"/>
    <property type="molecule type" value="Genomic_DNA"/>
</dbReference>
<feature type="non-terminal residue" evidence="4">
    <location>
        <position position="268"/>
    </location>
</feature>
<dbReference type="InterPro" id="IPR025558">
    <property type="entry name" value="DUF4283"/>
</dbReference>
<name>A0A392N2G2_9FABA</name>
<keyword evidence="1" id="KW-0862">Zinc</keyword>
<dbReference type="GO" id="GO:0003676">
    <property type="term" value="F:nucleic acid binding"/>
    <property type="evidence" value="ECO:0007669"/>
    <property type="project" value="InterPro"/>
</dbReference>
<dbReference type="Proteomes" id="UP000265520">
    <property type="component" value="Unassembled WGS sequence"/>
</dbReference>
<dbReference type="InterPro" id="IPR001878">
    <property type="entry name" value="Znf_CCHC"/>
</dbReference>
<accession>A0A392N2G2</accession>
<gene>
    <name evidence="4" type="ORF">A2U01_0014960</name>
</gene>
<keyword evidence="1" id="KW-0863">Zinc-finger</keyword>
<dbReference type="GO" id="GO:0008270">
    <property type="term" value="F:zinc ion binding"/>
    <property type="evidence" value="ECO:0007669"/>
    <property type="project" value="UniProtKB-KW"/>
</dbReference>
<organism evidence="4 5">
    <name type="scientific">Trifolium medium</name>
    <dbReference type="NCBI Taxonomy" id="97028"/>
    <lineage>
        <taxon>Eukaryota</taxon>
        <taxon>Viridiplantae</taxon>
        <taxon>Streptophyta</taxon>
        <taxon>Embryophyta</taxon>
        <taxon>Tracheophyta</taxon>
        <taxon>Spermatophyta</taxon>
        <taxon>Magnoliopsida</taxon>
        <taxon>eudicotyledons</taxon>
        <taxon>Gunneridae</taxon>
        <taxon>Pentapetalae</taxon>
        <taxon>rosids</taxon>
        <taxon>fabids</taxon>
        <taxon>Fabales</taxon>
        <taxon>Fabaceae</taxon>
        <taxon>Papilionoideae</taxon>
        <taxon>50 kb inversion clade</taxon>
        <taxon>NPAAA clade</taxon>
        <taxon>Hologalegina</taxon>
        <taxon>IRL clade</taxon>
        <taxon>Trifolieae</taxon>
        <taxon>Trifolium</taxon>
    </lineage>
</organism>
<evidence type="ECO:0000259" key="3">
    <source>
        <dbReference type="PROSITE" id="PS50158"/>
    </source>
</evidence>
<feature type="region of interest" description="Disordered" evidence="2">
    <location>
        <begin position="200"/>
        <end position="268"/>
    </location>
</feature>
<evidence type="ECO:0000313" key="5">
    <source>
        <dbReference type="Proteomes" id="UP000265520"/>
    </source>
</evidence>
<keyword evidence="5" id="KW-1185">Reference proteome</keyword>
<evidence type="ECO:0000313" key="4">
    <source>
        <dbReference type="EMBL" id="MCH94006.1"/>
    </source>
</evidence>